<dbReference type="EMBL" id="CP062804">
    <property type="protein sequence ID" value="QOT78861.1"/>
    <property type="molecule type" value="Genomic_DNA"/>
</dbReference>
<dbReference type="InterPro" id="IPR025489">
    <property type="entry name" value="DUF4381"/>
</dbReference>
<reference evidence="1 2" key="1">
    <citation type="submission" date="2020-10" db="EMBL/GenBank/DDBJ databases">
        <title>Complete genome sequence of Cupriavidus basilensis CCUG 49340T.</title>
        <authorList>
            <person name="Salva-Serra F."/>
            <person name="Donoso R.A."/>
            <person name="Cho K.H."/>
            <person name="Yoo J.A."/>
            <person name="Lee K."/>
            <person name="Yoon S.-H."/>
            <person name="Perez-Pantoja D."/>
            <person name="Moore E.R.B."/>
        </authorList>
    </citation>
    <scope>NUCLEOTIDE SEQUENCE [LARGE SCALE GENOMIC DNA]</scope>
    <source>
        <strain evidence="2">CCUG 49340</strain>
    </source>
</reference>
<dbReference type="RefSeq" id="WP_150985574.1">
    <property type="nucleotide sequence ID" value="NZ_CP062804.1"/>
</dbReference>
<dbReference type="Proteomes" id="UP000397656">
    <property type="component" value="Chromosome 2"/>
</dbReference>
<dbReference type="Pfam" id="PF14316">
    <property type="entry name" value="DUF4381"/>
    <property type="match status" value="1"/>
</dbReference>
<organism evidence="1 2">
    <name type="scientific">Cupriavidus basilensis</name>
    <dbReference type="NCBI Taxonomy" id="68895"/>
    <lineage>
        <taxon>Bacteria</taxon>
        <taxon>Pseudomonadati</taxon>
        <taxon>Pseudomonadota</taxon>
        <taxon>Betaproteobacteria</taxon>
        <taxon>Burkholderiales</taxon>
        <taxon>Burkholderiaceae</taxon>
        <taxon>Cupriavidus</taxon>
    </lineage>
</organism>
<gene>
    <name evidence="1" type="ORF">F7R26_029135</name>
</gene>
<evidence type="ECO:0000313" key="2">
    <source>
        <dbReference type="Proteomes" id="UP000397656"/>
    </source>
</evidence>
<protein>
    <submittedName>
        <fullName evidence="1">DUF4381 domain-containing protein</fullName>
    </submittedName>
</protein>
<proteinExistence type="predicted"/>
<accession>A0A643FXC6</accession>
<evidence type="ECO:0000313" key="1">
    <source>
        <dbReference type="EMBL" id="QOT78861.1"/>
    </source>
</evidence>
<sequence length="184" mass="19754">MADLTHAYATDAARPAAGTADAAGTLAKLQEIPLPPPVSYLPQTWGWAVLATLLLALAALLAWRAWRRHQANRYRRDAFAELARIEAGLTAAGSDASRREVLAALPALVKRVVLAFAPRTQVASLSAQAWLDYLDGTWRAGSFTSGPGRLLPELAYGQRPPPAAEVTALIALLRAWIGQHHAHL</sequence>
<name>A0A643FXC6_9BURK</name>
<dbReference type="AlphaFoldDB" id="A0A643FXC6"/>
<dbReference type="GeneID" id="98405021"/>